<dbReference type="Pfam" id="PF25559">
    <property type="entry name" value="DUF7931"/>
    <property type="match status" value="1"/>
</dbReference>
<evidence type="ECO:0000313" key="3">
    <source>
        <dbReference type="Proteomes" id="UP000501991"/>
    </source>
</evidence>
<dbReference type="AlphaFoldDB" id="A0A6C1B383"/>
<dbReference type="InterPro" id="IPR057691">
    <property type="entry name" value="DUF7931"/>
</dbReference>
<organism evidence="2 3">
    <name type="scientific">Nitrogeniibacter mangrovi</name>
    <dbReference type="NCBI Taxonomy" id="2016596"/>
    <lineage>
        <taxon>Bacteria</taxon>
        <taxon>Pseudomonadati</taxon>
        <taxon>Pseudomonadota</taxon>
        <taxon>Betaproteobacteria</taxon>
        <taxon>Rhodocyclales</taxon>
        <taxon>Zoogloeaceae</taxon>
        <taxon>Nitrogeniibacter</taxon>
    </lineage>
</organism>
<evidence type="ECO:0000313" key="2">
    <source>
        <dbReference type="EMBL" id="QID18096.1"/>
    </source>
</evidence>
<accession>A0A6C1B383</accession>
<reference evidence="2 3" key="1">
    <citation type="submission" date="2020-02" db="EMBL/GenBank/DDBJ databases">
        <title>Nitrogenibacter mangrovi gen. nov., sp. nov. isolated from mangrove sediment, a denitrifying betaproteobacterium.</title>
        <authorList>
            <person name="Liao H."/>
            <person name="Tian Y."/>
        </authorList>
    </citation>
    <scope>NUCLEOTIDE SEQUENCE [LARGE SCALE GENOMIC DNA]</scope>
    <source>
        <strain evidence="2 3">M9-3-2</strain>
    </source>
</reference>
<dbReference type="EMBL" id="CP048836">
    <property type="protein sequence ID" value="QID18096.1"/>
    <property type="molecule type" value="Genomic_DNA"/>
</dbReference>
<proteinExistence type="predicted"/>
<evidence type="ECO:0000259" key="1">
    <source>
        <dbReference type="Pfam" id="PF25559"/>
    </source>
</evidence>
<keyword evidence="3" id="KW-1185">Reference proteome</keyword>
<gene>
    <name evidence="2" type="ORF">G3580_10870</name>
</gene>
<name>A0A6C1B383_9RHOO</name>
<dbReference type="KEGG" id="azq:G3580_10870"/>
<dbReference type="RefSeq" id="WP_173765421.1">
    <property type="nucleotide sequence ID" value="NZ_CP048836.1"/>
</dbReference>
<sequence length="168" mass="18896">MSPTEPNPSSGAQTLETWAQIRDAWLDLLTATRRELIVAVNDLGRLHPDHPETTERLRQCLRRLYPGQVKLLVRTPESLLTRMPRTRQLLVDYGHIATVRVMASHHADDFDRGLILSDQAHCLVQPQYDAPRAYLYQDDPAVAARERPQLETIWGAATEASIGAVLGL</sequence>
<feature type="domain" description="DUF7931" evidence="1">
    <location>
        <begin position="19"/>
        <end position="159"/>
    </location>
</feature>
<dbReference type="Proteomes" id="UP000501991">
    <property type="component" value="Chromosome"/>
</dbReference>
<protein>
    <recommendedName>
        <fullName evidence="1">DUF7931 domain-containing protein</fullName>
    </recommendedName>
</protein>